<dbReference type="AlphaFoldDB" id="A0A0R2FBX3"/>
<reference evidence="3 4" key="1">
    <citation type="journal article" date="2015" name="Genome Announc.">
        <title>Expanding the biotechnology potential of lactobacilli through comparative genomics of 213 strains and associated genera.</title>
        <authorList>
            <person name="Sun Z."/>
            <person name="Harris H.M."/>
            <person name="McCann A."/>
            <person name="Guo C."/>
            <person name="Argimon S."/>
            <person name="Zhang W."/>
            <person name="Yang X."/>
            <person name="Jeffery I.B."/>
            <person name="Cooney J.C."/>
            <person name="Kagawa T.F."/>
            <person name="Liu W."/>
            <person name="Song Y."/>
            <person name="Salvetti E."/>
            <person name="Wrobel A."/>
            <person name="Rasinkangas P."/>
            <person name="Parkhill J."/>
            <person name="Rea M.C."/>
            <person name="O'Sullivan O."/>
            <person name="Ritari J."/>
            <person name="Douillard F.P."/>
            <person name="Paul Ross R."/>
            <person name="Yang R."/>
            <person name="Briner A.E."/>
            <person name="Felis G.E."/>
            <person name="de Vos W.M."/>
            <person name="Barrangou R."/>
            <person name="Klaenhammer T.R."/>
            <person name="Caufield P.W."/>
            <person name="Cui Y."/>
            <person name="Zhang H."/>
            <person name="O'Toole P.W."/>
        </authorList>
    </citation>
    <scope>NUCLEOTIDE SEQUENCE [LARGE SCALE GENOMIC DNA]</scope>
    <source>
        <strain evidence="3 4">DSM 22697</strain>
    </source>
</reference>
<dbReference type="PANTHER" id="PTHR30005:SF0">
    <property type="entry name" value="RETROGRADE REGULATION PROTEIN 2"/>
    <property type="match status" value="1"/>
</dbReference>
<evidence type="ECO:0000256" key="1">
    <source>
        <dbReference type="ARBA" id="ARBA00007125"/>
    </source>
</evidence>
<dbReference type="CDD" id="cd24052">
    <property type="entry name" value="ASKHA_NBD_HpPPX-GppA-like"/>
    <property type="match status" value="1"/>
</dbReference>
<dbReference type="InterPro" id="IPR043129">
    <property type="entry name" value="ATPase_NBD"/>
</dbReference>
<dbReference type="InterPro" id="IPR003695">
    <property type="entry name" value="Ppx_GppA_N"/>
</dbReference>
<dbReference type="Proteomes" id="UP000050865">
    <property type="component" value="Unassembled WGS sequence"/>
</dbReference>
<comment type="caution">
    <text evidence="3">The sequence shown here is derived from an EMBL/GenBank/DDBJ whole genome shotgun (WGS) entry which is preliminary data.</text>
</comment>
<dbReference type="EMBL" id="AYZJ01000002">
    <property type="protein sequence ID" value="KRN25907.1"/>
    <property type="molecule type" value="Genomic_DNA"/>
</dbReference>
<accession>A0A0R2FBX3</accession>
<sequence>MTYYGVIDLGSNSARLSIWQIDANDNPKEVVKLKDMVRLSEDMGPERTLKEPAMVRTIAALKNFTGAIKAFKPLKLEILATAATRNATNQKAFLTRVKGETGLEIKVITGDREAELDYLGVGNTLPIQNALIMDTGGGSTELALVQNRKLVHRISLPVGSVNLSEQYISGELVTPAELFNLTTDFSTMLNGVWWLRKALNLPIVALGGSNRTLAKIQRRREARGSYEDIHGYRMSTIAANAIYADILDKNLDQRKAVPGLSRERADIIIGGLTPVITMLRYIDCDRLMFSQNGLREGALYTYLNATETLPEN</sequence>
<organism evidence="3 4">
    <name type="scientific">Lacticaseibacillus camelliae DSM 22697 = JCM 13995</name>
    <dbReference type="NCBI Taxonomy" id="1423730"/>
    <lineage>
        <taxon>Bacteria</taxon>
        <taxon>Bacillati</taxon>
        <taxon>Bacillota</taxon>
        <taxon>Bacilli</taxon>
        <taxon>Lactobacillales</taxon>
        <taxon>Lactobacillaceae</taxon>
        <taxon>Lacticaseibacillus</taxon>
    </lineage>
</organism>
<dbReference type="STRING" id="1423730.FC75_GL002042"/>
<protein>
    <submittedName>
        <fullName evidence="3">Exopolyphosphatase</fullName>
    </submittedName>
</protein>
<dbReference type="RefSeq" id="WP_054664624.1">
    <property type="nucleotide sequence ID" value="NZ_AYZJ01000002.1"/>
</dbReference>
<keyword evidence="4" id="KW-1185">Reference proteome</keyword>
<dbReference type="Gene3D" id="3.30.420.40">
    <property type="match status" value="1"/>
</dbReference>
<evidence type="ECO:0000313" key="3">
    <source>
        <dbReference type="EMBL" id="KRN25907.1"/>
    </source>
</evidence>
<gene>
    <name evidence="3" type="ORF">FC75_GL002042</name>
</gene>
<feature type="domain" description="Ppx/GppA phosphatase N-terminal" evidence="2">
    <location>
        <begin position="20"/>
        <end position="303"/>
    </location>
</feature>
<evidence type="ECO:0000313" key="4">
    <source>
        <dbReference type="Proteomes" id="UP000050865"/>
    </source>
</evidence>
<comment type="similarity">
    <text evidence="1">Belongs to the GppA/Ppx family.</text>
</comment>
<dbReference type="Pfam" id="PF02541">
    <property type="entry name" value="Ppx-GppA"/>
    <property type="match status" value="1"/>
</dbReference>
<dbReference type="Gene3D" id="3.30.420.150">
    <property type="entry name" value="Exopolyphosphatase. Domain 2"/>
    <property type="match status" value="1"/>
</dbReference>
<dbReference type="PATRIC" id="fig|1423730.4.peg.2124"/>
<dbReference type="PANTHER" id="PTHR30005">
    <property type="entry name" value="EXOPOLYPHOSPHATASE"/>
    <property type="match status" value="1"/>
</dbReference>
<name>A0A0R2FBX3_9LACO</name>
<dbReference type="InterPro" id="IPR050273">
    <property type="entry name" value="GppA/Ppx_hydrolase"/>
</dbReference>
<evidence type="ECO:0000259" key="2">
    <source>
        <dbReference type="Pfam" id="PF02541"/>
    </source>
</evidence>
<dbReference type="SUPFAM" id="SSF53067">
    <property type="entry name" value="Actin-like ATPase domain"/>
    <property type="match status" value="2"/>
</dbReference>
<proteinExistence type="inferred from homology"/>
<dbReference type="OrthoDB" id="9807195at2"/>